<dbReference type="GO" id="GO:0016740">
    <property type="term" value="F:transferase activity"/>
    <property type="evidence" value="ECO:0007669"/>
    <property type="project" value="UniProtKB-KW"/>
</dbReference>
<gene>
    <name evidence="9" type="ORF">D5396_10685</name>
</gene>
<dbReference type="EMBL" id="RAHG01000004">
    <property type="protein sequence ID" value="RJT13292.1"/>
    <property type="molecule type" value="Genomic_DNA"/>
</dbReference>
<dbReference type="RefSeq" id="WP_112167581.1">
    <property type="nucleotide sequence ID" value="NZ_JYDE01000019.1"/>
</dbReference>
<evidence type="ECO:0000256" key="4">
    <source>
        <dbReference type="ARBA" id="ARBA00022840"/>
    </source>
</evidence>
<sequence>MNDKLVAGADPYYYRGINVLKNRLEIREAHRLREAELAFTALRAATMPLGRSVMGLPHLCAIHLALFQDIYPWAGEFREIDIYKDDTQFCHFGYIEKEGNALMQELEDEEFLVGLPLDAFAERLAHYYTGLNLLHPFREGNGRALRIFTEQLVIHAGYDIQWASVDRERWLDANKTAVFGDESELVAIFKDVISEIADEH</sequence>
<keyword evidence="1 9" id="KW-0808">Transferase</keyword>
<dbReference type="PANTHER" id="PTHR39560:SF1">
    <property type="entry name" value="PROTEIN ADENYLYLTRANSFERASE FIC-RELATED"/>
    <property type="match status" value="1"/>
</dbReference>
<feature type="domain" description="Fido" evidence="8">
    <location>
        <begin position="54"/>
        <end position="191"/>
    </location>
</feature>
<proteinExistence type="predicted"/>
<dbReference type="SUPFAM" id="SSF140931">
    <property type="entry name" value="Fic-like"/>
    <property type="match status" value="1"/>
</dbReference>
<evidence type="ECO:0000259" key="8">
    <source>
        <dbReference type="PROSITE" id="PS51459"/>
    </source>
</evidence>
<reference evidence="9 10" key="1">
    <citation type="submission" date="2018-09" db="EMBL/GenBank/DDBJ databases">
        <authorList>
            <person name="Le Fleche-Mateos A."/>
        </authorList>
    </citation>
    <scope>NUCLEOTIDE SEQUENCE [LARGE SCALE GENOMIC DNA]</scope>
    <source>
        <strain evidence="9 10">DSM 30078</strain>
    </source>
</reference>
<keyword evidence="3" id="KW-0547">Nucleotide-binding</keyword>
<dbReference type="InterPro" id="IPR036597">
    <property type="entry name" value="Fido-like_dom_sf"/>
</dbReference>
<keyword evidence="2" id="KW-0548">Nucleotidyltransferase</keyword>
<evidence type="ECO:0000256" key="6">
    <source>
        <dbReference type="ARBA" id="ARBA00047939"/>
    </source>
</evidence>
<protein>
    <recommendedName>
        <fullName evidence="5">protein adenylyltransferase</fullName>
        <ecNumber evidence="5">2.7.7.108</ecNumber>
    </recommendedName>
</protein>
<evidence type="ECO:0000256" key="1">
    <source>
        <dbReference type="ARBA" id="ARBA00022679"/>
    </source>
</evidence>
<evidence type="ECO:0000313" key="9">
    <source>
        <dbReference type="EMBL" id="RJT13292.1"/>
    </source>
</evidence>
<comment type="catalytic activity">
    <reaction evidence="6">
        <text>L-threonyl-[protein] + ATP = 3-O-(5'-adenylyl)-L-threonyl-[protein] + diphosphate</text>
        <dbReference type="Rhea" id="RHEA:54292"/>
        <dbReference type="Rhea" id="RHEA-COMP:11060"/>
        <dbReference type="Rhea" id="RHEA-COMP:13847"/>
        <dbReference type="ChEBI" id="CHEBI:30013"/>
        <dbReference type="ChEBI" id="CHEBI:30616"/>
        <dbReference type="ChEBI" id="CHEBI:33019"/>
        <dbReference type="ChEBI" id="CHEBI:138113"/>
        <dbReference type="EC" id="2.7.7.108"/>
    </reaction>
</comment>
<evidence type="ECO:0000313" key="10">
    <source>
        <dbReference type="Proteomes" id="UP000284119"/>
    </source>
</evidence>
<dbReference type="PROSITE" id="PS51459">
    <property type="entry name" value="FIDO"/>
    <property type="match status" value="1"/>
</dbReference>
<keyword evidence="4" id="KW-0067">ATP-binding</keyword>
<evidence type="ECO:0000256" key="7">
    <source>
        <dbReference type="ARBA" id="ARBA00048696"/>
    </source>
</evidence>
<dbReference type="Proteomes" id="UP000284119">
    <property type="component" value="Unassembled WGS sequence"/>
</dbReference>
<comment type="catalytic activity">
    <reaction evidence="7">
        <text>L-tyrosyl-[protein] + ATP = O-(5'-adenylyl)-L-tyrosyl-[protein] + diphosphate</text>
        <dbReference type="Rhea" id="RHEA:54288"/>
        <dbReference type="Rhea" id="RHEA-COMP:10136"/>
        <dbReference type="Rhea" id="RHEA-COMP:13846"/>
        <dbReference type="ChEBI" id="CHEBI:30616"/>
        <dbReference type="ChEBI" id="CHEBI:33019"/>
        <dbReference type="ChEBI" id="CHEBI:46858"/>
        <dbReference type="ChEBI" id="CHEBI:83624"/>
        <dbReference type="EC" id="2.7.7.108"/>
    </reaction>
</comment>
<evidence type="ECO:0000256" key="2">
    <source>
        <dbReference type="ARBA" id="ARBA00022695"/>
    </source>
</evidence>
<comment type="caution">
    <text evidence="9">The sequence shown here is derived from an EMBL/GenBank/DDBJ whole genome shotgun (WGS) entry which is preliminary data.</text>
</comment>
<dbReference type="InterPro" id="IPR003812">
    <property type="entry name" value="Fido"/>
</dbReference>
<evidence type="ECO:0000256" key="3">
    <source>
        <dbReference type="ARBA" id="ARBA00022741"/>
    </source>
</evidence>
<dbReference type="EC" id="2.7.7.108" evidence="5"/>
<name>A0ABX9P2Z2_9GAMM</name>
<organism evidence="9 10">
    <name type="scientific">Rahnella inusitata</name>
    <dbReference type="NCBI Taxonomy" id="58169"/>
    <lineage>
        <taxon>Bacteria</taxon>
        <taxon>Pseudomonadati</taxon>
        <taxon>Pseudomonadota</taxon>
        <taxon>Gammaproteobacteria</taxon>
        <taxon>Enterobacterales</taxon>
        <taxon>Yersiniaceae</taxon>
        <taxon>Rahnella</taxon>
    </lineage>
</organism>
<dbReference type="Gene3D" id="1.10.3290.10">
    <property type="entry name" value="Fido-like domain"/>
    <property type="match status" value="1"/>
</dbReference>
<evidence type="ECO:0000256" key="5">
    <source>
        <dbReference type="ARBA" id="ARBA00034531"/>
    </source>
</evidence>
<dbReference type="Pfam" id="PF02661">
    <property type="entry name" value="Fic"/>
    <property type="match status" value="1"/>
</dbReference>
<dbReference type="NCBIfam" id="NF007672">
    <property type="entry name" value="PRK10347.1"/>
    <property type="match status" value="1"/>
</dbReference>
<keyword evidence="10" id="KW-1185">Reference proteome</keyword>
<accession>A0ABX9P2Z2</accession>
<dbReference type="PANTHER" id="PTHR39560">
    <property type="entry name" value="PROTEIN ADENYLYLTRANSFERASE FIC-RELATED"/>
    <property type="match status" value="1"/>
</dbReference>